<keyword evidence="1" id="KW-0285">Flavoprotein</keyword>
<evidence type="ECO:0000256" key="2">
    <source>
        <dbReference type="ARBA" id="ARBA00022643"/>
    </source>
</evidence>
<gene>
    <name evidence="4" type="ORF">G4D54_14905</name>
</gene>
<protein>
    <submittedName>
        <fullName evidence="4">Flavodoxin family protein</fullName>
    </submittedName>
</protein>
<evidence type="ECO:0000313" key="5">
    <source>
        <dbReference type="Proteomes" id="UP000503330"/>
    </source>
</evidence>
<name>A0AAP9MFV5_CLOIN</name>
<dbReference type="GeneID" id="61926852"/>
<organism evidence="4 5">
    <name type="scientific">Clostridium innocuum</name>
    <dbReference type="NCBI Taxonomy" id="1522"/>
    <lineage>
        <taxon>Bacteria</taxon>
        <taxon>Bacillati</taxon>
        <taxon>Bacillota</taxon>
        <taxon>Clostridia</taxon>
        <taxon>Eubacteriales</taxon>
        <taxon>Clostridiaceae</taxon>
        <taxon>Clostridium</taxon>
    </lineage>
</organism>
<dbReference type="Pfam" id="PF03358">
    <property type="entry name" value="FMN_red"/>
    <property type="match status" value="1"/>
</dbReference>
<feature type="domain" description="NADPH-dependent FMN reductase-like" evidence="3">
    <location>
        <begin position="1"/>
        <end position="152"/>
    </location>
</feature>
<dbReference type="InterPro" id="IPR051796">
    <property type="entry name" value="ISF_SsuE-like"/>
</dbReference>
<dbReference type="InterPro" id="IPR029039">
    <property type="entry name" value="Flavoprotein-like_sf"/>
</dbReference>
<dbReference type="AlphaFoldDB" id="A0AAP9MFV5"/>
<keyword evidence="2" id="KW-0288">FMN</keyword>
<evidence type="ECO:0000313" key="4">
    <source>
        <dbReference type="EMBL" id="QJA03638.1"/>
    </source>
</evidence>
<proteinExistence type="predicted"/>
<dbReference type="RefSeq" id="WP_002609912.1">
    <property type="nucleotide sequence ID" value="NZ_BAAACC010000010.1"/>
</dbReference>
<evidence type="ECO:0000259" key="3">
    <source>
        <dbReference type="Pfam" id="PF03358"/>
    </source>
</evidence>
<dbReference type="PANTHER" id="PTHR43278">
    <property type="entry name" value="NAD(P)H-DEPENDENT FMN-CONTAINING OXIDOREDUCTASE YWQN-RELATED"/>
    <property type="match status" value="1"/>
</dbReference>
<dbReference type="Gene3D" id="3.40.50.360">
    <property type="match status" value="1"/>
</dbReference>
<dbReference type="SUPFAM" id="SSF52218">
    <property type="entry name" value="Flavoproteins"/>
    <property type="match status" value="1"/>
</dbReference>
<dbReference type="GO" id="GO:0016491">
    <property type="term" value="F:oxidoreductase activity"/>
    <property type="evidence" value="ECO:0007669"/>
    <property type="project" value="InterPro"/>
</dbReference>
<dbReference type="PANTHER" id="PTHR43278:SF4">
    <property type="entry name" value="NAD(P)H-DEPENDENT FMN-CONTAINING OXIDOREDUCTASE YWQN-RELATED"/>
    <property type="match status" value="1"/>
</dbReference>
<evidence type="ECO:0000256" key="1">
    <source>
        <dbReference type="ARBA" id="ARBA00022630"/>
    </source>
</evidence>
<dbReference type="InterPro" id="IPR005025">
    <property type="entry name" value="FMN_Rdtase-like_dom"/>
</dbReference>
<dbReference type="Proteomes" id="UP000503330">
    <property type="component" value="Chromosome"/>
</dbReference>
<dbReference type="EMBL" id="CP048838">
    <property type="protein sequence ID" value="QJA03638.1"/>
    <property type="molecule type" value="Genomic_DNA"/>
</dbReference>
<accession>A0AAP9MFV5</accession>
<sequence length="210" mass="23865">MKTMIFVGSANRNGHTMALVNELCTHLQGSIEIINVFDYLDVKPCIDCGYCHKNPGCIYHDAFADILERSFAADCFVVASPMWFGNVSGPMMAFFSRLQTITSGHIYRKDMQHKFDKAGVFLMCGEEKWHSMAKTMETTAEFIFNHLDALILDTVYAQAVDRVAAGEAMQDIVKCRRAAEALHTWYSDKQSNAYYKYGYASENYVRLEKD</sequence>
<reference evidence="4 5" key="1">
    <citation type="submission" date="2020-02" db="EMBL/GenBank/DDBJ databases">
        <authorList>
            <person name="Kociolek L.K."/>
            <person name="Ozer E.A."/>
        </authorList>
    </citation>
    <scope>NUCLEOTIDE SEQUENCE [LARGE SCALE GENOMIC DNA]</scope>
    <source>
        <strain evidence="4 5">ATCC 14501</strain>
    </source>
</reference>